<feature type="coiled-coil region" evidence="1">
    <location>
        <begin position="141"/>
        <end position="168"/>
    </location>
</feature>
<protein>
    <recommendedName>
        <fullName evidence="5">Up-regulated during septation protein 1 domain-containing protein</fullName>
    </recommendedName>
</protein>
<evidence type="ECO:0000256" key="2">
    <source>
        <dbReference type="SAM" id="MobiDB-lite"/>
    </source>
</evidence>
<accession>A0ABR4N6J6</accession>
<dbReference type="Proteomes" id="UP001527925">
    <property type="component" value="Unassembled WGS sequence"/>
</dbReference>
<evidence type="ECO:0000313" key="4">
    <source>
        <dbReference type="Proteomes" id="UP001527925"/>
    </source>
</evidence>
<reference evidence="3 4" key="1">
    <citation type="submission" date="2023-09" db="EMBL/GenBank/DDBJ databases">
        <title>Pangenome analysis of Batrachochytrium dendrobatidis and related Chytrids.</title>
        <authorList>
            <person name="Yacoub M.N."/>
            <person name="Stajich J.E."/>
            <person name="James T.Y."/>
        </authorList>
    </citation>
    <scope>NUCLEOTIDE SEQUENCE [LARGE SCALE GENOMIC DNA]</scope>
    <source>
        <strain evidence="3 4">JEL0888</strain>
    </source>
</reference>
<dbReference type="EMBL" id="JADGIZ020000027">
    <property type="protein sequence ID" value="KAL2915080.1"/>
    <property type="molecule type" value="Genomic_DNA"/>
</dbReference>
<feature type="region of interest" description="Disordered" evidence="2">
    <location>
        <begin position="1"/>
        <end position="55"/>
    </location>
</feature>
<feature type="coiled-coil region" evidence="1">
    <location>
        <begin position="774"/>
        <end position="801"/>
    </location>
</feature>
<feature type="coiled-coil region" evidence="1">
    <location>
        <begin position="893"/>
        <end position="969"/>
    </location>
</feature>
<name>A0ABR4N6J6_9FUNG</name>
<evidence type="ECO:0000256" key="1">
    <source>
        <dbReference type="SAM" id="Coils"/>
    </source>
</evidence>
<proteinExistence type="predicted"/>
<feature type="compositionally biased region" description="Low complexity" evidence="2">
    <location>
        <begin position="37"/>
        <end position="54"/>
    </location>
</feature>
<feature type="region of interest" description="Disordered" evidence="2">
    <location>
        <begin position="653"/>
        <end position="701"/>
    </location>
</feature>
<dbReference type="SUPFAM" id="SSF90257">
    <property type="entry name" value="Myosin rod fragments"/>
    <property type="match status" value="1"/>
</dbReference>
<comment type="caution">
    <text evidence="3">The sequence shown here is derived from an EMBL/GenBank/DDBJ whole genome shotgun (WGS) entry which is preliminary data.</text>
</comment>
<feature type="compositionally biased region" description="Basic and acidic residues" evidence="2">
    <location>
        <begin position="312"/>
        <end position="322"/>
    </location>
</feature>
<evidence type="ECO:0008006" key="5">
    <source>
        <dbReference type="Google" id="ProtNLM"/>
    </source>
</evidence>
<evidence type="ECO:0000313" key="3">
    <source>
        <dbReference type="EMBL" id="KAL2915080.1"/>
    </source>
</evidence>
<organism evidence="3 4">
    <name type="scientific">Polyrhizophydium stewartii</name>
    <dbReference type="NCBI Taxonomy" id="2732419"/>
    <lineage>
        <taxon>Eukaryota</taxon>
        <taxon>Fungi</taxon>
        <taxon>Fungi incertae sedis</taxon>
        <taxon>Chytridiomycota</taxon>
        <taxon>Chytridiomycota incertae sedis</taxon>
        <taxon>Chytridiomycetes</taxon>
        <taxon>Rhizophydiales</taxon>
        <taxon>Rhizophydiales incertae sedis</taxon>
        <taxon>Polyrhizophydium</taxon>
    </lineage>
</organism>
<dbReference type="PANTHER" id="PTHR45615:SF63">
    <property type="entry name" value="CHROMOSOME UNDETERMINED SCAFFOLD_10, WHOLE GENOME SHOTGUN SEQUENCE"/>
    <property type="match status" value="1"/>
</dbReference>
<keyword evidence="4" id="KW-1185">Reference proteome</keyword>
<feature type="region of interest" description="Disordered" evidence="2">
    <location>
        <begin position="312"/>
        <end position="339"/>
    </location>
</feature>
<sequence length="990" mass="108722">MSLWPDASSSTQPAGSNPVAAPAPELTARPAGHNTESRSQSAAAQVSGSASSLSKKTQKLVQAASMISETLRSLETGLFSPPGSAGAAKKHGLADPNDHVFVMGENVRSIFASQGQQPIFGPRETSNAVEHVAKTDPARVSAETLARMAQLEQENTALRRVLSESQMQTPAPMTQIQLPHSREIRTSAEHLATPDIPPPLAAYPTVQPQMPVFQATRSAAEAGRLVARIEQLEAELAQSKAQCQDAMYQSTTLATKCDALQAQNHDLHMRHSRQALEMKSLSEQNEMLRSESKRMHQAEAGLKTQISELKDALEKARGEPRAANDSVQAPHSPDPPARHTLARESEMTASQQETRDNLVKLADSRLRWLSERRKEYMHSGTASRLSSGPSIFKQLDLLTASHQSLQRLVRTCGDAPNVQSFLTACAEMLDVLSAVSSDVCASFDESIQIDHRIEHLRQESTQVRQETERTVGELTERYHAETAALRGENETLRQHAVALTTEIDQLRRANDEVRASMGMVVAANKEMRSIIDDLQRRQIEIKTAIEPHPLVASLEEMQTNAASESATADAIKDLEAANKSLKSHIAYLEKTIAEWRSENELVRDALKHSEAKLRARDAEQGKLISRIGALENAVHDERLRTQKAVEYAKQLREGRHHGHHHHHHQHQHHRHAHGAPAQRAAASDAGGEGLMTPDSQSSEGASMANLERAFQTHIAAIKSAASPQHRAPAAELDALLAGLTGDSAGDAFEVGALLQLLRDNDNTSQQLAKFGQIVEDMIERANALAEENESLKERMAASKTKHRTRETAWLAKIKTLKQDYARSAADCQQLDQVLSDYDKQFSNMLVFTEGITWLSGTQPMLSHGAASSGGHPFPFASVFATVVNEYVAAVHQIDMLNHRMAELQQSVETKEAQLQAQLAATETLSLAGQQHKAEIHDLQTQAEAQARRMVELQRELKQCEDARRAGEAKLRKIVTAYKAYMTEMPPAACE</sequence>
<keyword evidence="1" id="KW-0175">Coiled coil</keyword>
<gene>
    <name evidence="3" type="ORF">HK105_205404</name>
</gene>
<feature type="coiled-coil region" evidence="1">
    <location>
        <begin position="222"/>
        <end position="249"/>
    </location>
</feature>
<feature type="compositionally biased region" description="Basic residues" evidence="2">
    <location>
        <begin position="654"/>
        <end position="673"/>
    </location>
</feature>
<dbReference type="PANTHER" id="PTHR45615">
    <property type="entry name" value="MYOSIN HEAVY CHAIN, NON-MUSCLE"/>
    <property type="match status" value="1"/>
</dbReference>
<feature type="coiled-coil region" evidence="1">
    <location>
        <begin position="489"/>
        <end position="516"/>
    </location>
</feature>